<dbReference type="EMBL" id="OE001893">
    <property type="protein sequence ID" value="CAD7457775.1"/>
    <property type="molecule type" value="Genomic_DNA"/>
</dbReference>
<dbReference type="InterPro" id="IPR016186">
    <property type="entry name" value="C-type_lectin-like/link_sf"/>
</dbReference>
<dbReference type="AlphaFoldDB" id="A0A7R9IG54"/>
<feature type="chain" id="PRO_5031343714" description="C-type lectin domain-containing protein" evidence="2">
    <location>
        <begin position="21"/>
        <end position="252"/>
    </location>
</feature>
<evidence type="ECO:0000256" key="2">
    <source>
        <dbReference type="SAM" id="SignalP"/>
    </source>
</evidence>
<dbReference type="Pfam" id="PF00059">
    <property type="entry name" value="Lectin_C"/>
    <property type="match status" value="1"/>
</dbReference>
<dbReference type="PROSITE" id="PS50041">
    <property type="entry name" value="C_TYPE_LECTIN_2"/>
    <property type="match status" value="1"/>
</dbReference>
<dbReference type="InterPro" id="IPR016187">
    <property type="entry name" value="CTDL_fold"/>
</dbReference>
<dbReference type="SUPFAM" id="SSF56436">
    <property type="entry name" value="C-type lectin-like"/>
    <property type="match status" value="1"/>
</dbReference>
<organism evidence="4">
    <name type="scientific">Timema tahoe</name>
    <dbReference type="NCBI Taxonomy" id="61484"/>
    <lineage>
        <taxon>Eukaryota</taxon>
        <taxon>Metazoa</taxon>
        <taxon>Ecdysozoa</taxon>
        <taxon>Arthropoda</taxon>
        <taxon>Hexapoda</taxon>
        <taxon>Insecta</taxon>
        <taxon>Pterygota</taxon>
        <taxon>Neoptera</taxon>
        <taxon>Polyneoptera</taxon>
        <taxon>Phasmatodea</taxon>
        <taxon>Timematodea</taxon>
        <taxon>Timematoidea</taxon>
        <taxon>Timematidae</taxon>
        <taxon>Timema</taxon>
    </lineage>
</organism>
<dbReference type="InterPro" id="IPR001304">
    <property type="entry name" value="C-type_lectin-like"/>
</dbReference>
<reference evidence="4" key="1">
    <citation type="submission" date="2020-11" db="EMBL/GenBank/DDBJ databases">
        <authorList>
            <person name="Tran Van P."/>
        </authorList>
    </citation>
    <scope>NUCLEOTIDE SEQUENCE</scope>
</reference>
<evidence type="ECO:0000256" key="1">
    <source>
        <dbReference type="SAM" id="MobiDB-lite"/>
    </source>
</evidence>
<evidence type="ECO:0000313" key="4">
    <source>
        <dbReference type="EMBL" id="CAD7457775.1"/>
    </source>
</evidence>
<dbReference type="SMART" id="SM00034">
    <property type="entry name" value="CLECT"/>
    <property type="match status" value="1"/>
</dbReference>
<dbReference type="Gene3D" id="3.10.100.10">
    <property type="entry name" value="Mannose-Binding Protein A, subunit A"/>
    <property type="match status" value="1"/>
</dbReference>
<name>A0A7R9IG54_9NEOP</name>
<dbReference type="PANTHER" id="PTHR22803">
    <property type="entry name" value="MANNOSE, PHOSPHOLIPASE, LECTIN RECEPTOR RELATED"/>
    <property type="match status" value="1"/>
</dbReference>
<feature type="domain" description="C-type lectin" evidence="3">
    <location>
        <begin position="122"/>
        <end position="248"/>
    </location>
</feature>
<keyword evidence="2" id="KW-0732">Signal</keyword>
<feature type="region of interest" description="Disordered" evidence="1">
    <location>
        <begin position="204"/>
        <end position="224"/>
    </location>
</feature>
<evidence type="ECO:0000259" key="3">
    <source>
        <dbReference type="PROSITE" id="PS50041"/>
    </source>
</evidence>
<proteinExistence type="predicted"/>
<sequence length="252" mass="27563">MKIQVLLTVVLGVWVFPCRPQSAPEVQCPTSTPSQVKLQLKSHRNITGQWVTQVVLDHGTGFDAINAARGSWDVDVEQSISPCQGRDTVHIVATLTVCVIFVTAPPPVAGPDYELFPGVGYYKLHMSPLNWDQARKVCISEGAHLVVINSEAESMVLQQLFSQYLQVKGAENQDFAYIGFHDRYMEGQYVTVLGSPLSTTGFTRWSGTGQPDNAGGGPGKPGEDCGTVHRNGGLNDITCHLKLAFFCEQELW</sequence>
<gene>
    <name evidence="4" type="ORF">TTEB3V08_LOCUS5766</name>
</gene>
<accession>A0A7R9IG54</accession>
<feature type="signal peptide" evidence="2">
    <location>
        <begin position="1"/>
        <end position="20"/>
    </location>
</feature>
<protein>
    <recommendedName>
        <fullName evidence="3">C-type lectin domain-containing protein</fullName>
    </recommendedName>
</protein>
<dbReference type="InterPro" id="IPR050111">
    <property type="entry name" value="C-type_lectin/snaclec_domain"/>
</dbReference>